<feature type="compositionally biased region" description="Basic and acidic residues" evidence="1">
    <location>
        <begin position="35"/>
        <end position="46"/>
    </location>
</feature>
<organism evidence="2 3">
    <name type="scientific">Brockia lithotrophica</name>
    <dbReference type="NCBI Taxonomy" id="933949"/>
    <lineage>
        <taxon>Bacteria</taxon>
        <taxon>Bacillati</taxon>
        <taxon>Bacillota</taxon>
        <taxon>Bacilli</taxon>
        <taxon>Bacillales</taxon>
        <taxon>Bacillales Family X. Incertae Sedis</taxon>
        <taxon>Brockia</taxon>
    </lineage>
</organism>
<feature type="region of interest" description="Disordered" evidence="1">
    <location>
        <begin position="17"/>
        <end position="46"/>
    </location>
</feature>
<dbReference type="AlphaFoldDB" id="A0A2T5G7J7"/>
<protein>
    <submittedName>
        <fullName evidence="2">Uncharacterized protein</fullName>
    </submittedName>
</protein>
<dbReference type="EMBL" id="PEBW01000003">
    <property type="protein sequence ID" value="PTQ52163.1"/>
    <property type="molecule type" value="Genomic_DNA"/>
</dbReference>
<comment type="caution">
    <text evidence="2">The sequence shown here is derived from an EMBL/GenBank/DDBJ whole genome shotgun (WGS) entry which is preliminary data.</text>
</comment>
<name>A0A2T5G7J7_9BACL</name>
<evidence type="ECO:0000313" key="3">
    <source>
        <dbReference type="Proteomes" id="UP000244016"/>
    </source>
</evidence>
<gene>
    <name evidence="2" type="ORF">BLITH_1130</name>
</gene>
<sequence>MPSIEYAVEATFADLLNPSGERRGGHTAPIFSEADLPRKDGEGELDHFSAGWTETLSRGIFPWSGRRRGGVRLSSATP</sequence>
<evidence type="ECO:0000256" key="1">
    <source>
        <dbReference type="SAM" id="MobiDB-lite"/>
    </source>
</evidence>
<proteinExistence type="predicted"/>
<accession>A0A2T5G7J7</accession>
<dbReference type="Proteomes" id="UP000244016">
    <property type="component" value="Unassembled WGS sequence"/>
</dbReference>
<reference evidence="2 3" key="1">
    <citation type="submission" date="2017-08" db="EMBL/GenBank/DDBJ databases">
        <title>Burning lignite coal seam in the remote Altai Mountains harbors a hydrogen-driven thermophilic microbial community.</title>
        <authorList>
            <person name="Kadnikov V.V."/>
            <person name="Mardanov A.V."/>
            <person name="Ivasenko D."/>
            <person name="Beletsky A.V."/>
            <person name="Karnachuk O.V."/>
            <person name="Ravin N.V."/>
        </authorList>
    </citation>
    <scope>NUCLEOTIDE SEQUENCE [LARGE SCALE GENOMIC DNA]</scope>
    <source>
        <strain evidence="2">AL31</strain>
    </source>
</reference>
<evidence type="ECO:0000313" key="2">
    <source>
        <dbReference type="EMBL" id="PTQ52163.1"/>
    </source>
</evidence>